<protein>
    <submittedName>
        <fullName evidence="5">Uncharacterized protein</fullName>
    </submittedName>
</protein>
<dbReference type="EMBL" id="NAQV01000007">
    <property type="protein sequence ID" value="RAN64262.1"/>
    <property type="molecule type" value="Genomic_DNA"/>
</dbReference>
<proteinExistence type="inferred from homology"/>
<evidence type="ECO:0000256" key="3">
    <source>
        <dbReference type="ARBA" id="ARBA00022741"/>
    </source>
</evidence>
<organism evidence="5 6">
    <name type="scientific">Dolosigranulum pigrum</name>
    <dbReference type="NCBI Taxonomy" id="29394"/>
    <lineage>
        <taxon>Bacteria</taxon>
        <taxon>Bacillati</taxon>
        <taxon>Bacillota</taxon>
        <taxon>Bacilli</taxon>
        <taxon>Lactobacillales</taxon>
        <taxon>Carnobacteriaceae</taxon>
        <taxon>Dolosigranulum</taxon>
    </lineage>
</organism>
<keyword evidence="2" id="KW-0813">Transport</keyword>
<evidence type="ECO:0000313" key="6">
    <source>
        <dbReference type="Proteomes" id="UP000249099"/>
    </source>
</evidence>
<dbReference type="PROSITE" id="PS50893">
    <property type="entry name" value="ABC_TRANSPORTER_2"/>
    <property type="match status" value="1"/>
</dbReference>
<dbReference type="Pfam" id="PF00005">
    <property type="entry name" value="ABC_tran"/>
    <property type="match status" value="1"/>
</dbReference>
<dbReference type="InterPro" id="IPR003593">
    <property type="entry name" value="AAA+_ATPase"/>
</dbReference>
<sequence length="234" mass="26505">MEKQITFKNVNKTYGKKNALENMDLAIKNNAITGLFGDNGAGKTTLMKALTTQIKIDSGEMSIENHVIHFNQPTNKAIGVLIEEPSLYPYLSGREHLNLFKKLEEQKNNDLSIEWLIDEFKLEKFIDMPTKKYSMGMRQRLGIAMTLVTDPDIIVLDEPFNGLDPKSVKSLRDTFITLRNKGKTLLISSHLIREIAEIVDDVIIIKDGQLREAAPVEEFSADHNDLETSILELM</sequence>
<name>A0A328K570_9LACT</name>
<dbReference type="Proteomes" id="UP000249099">
    <property type="component" value="Unassembled WGS sequence"/>
</dbReference>
<dbReference type="SUPFAM" id="SSF52540">
    <property type="entry name" value="P-loop containing nucleoside triphosphate hydrolases"/>
    <property type="match status" value="1"/>
</dbReference>
<evidence type="ECO:0000313" key="5">
    <source>
        <dbReference type="EMBL" id="RAN64262.1"/>
    </source>
</evidence>
<dbReference type="SMART" id="SM00382">
    <property type="entry name" value="AAA"/>
    <property type="match status" value="1"/>
</dbReference>
<evidence type="ECO:0000256" key="1">
    <source>
        <dbReference type="ARBA" id="ARBA00005417"/>
    </source>
</evidence>
<gene>
    <name evidence="5" type="ORF">B8A44_02390</name>
</gene>
<dbReference type="RefSeq" id="WP_112767686.1">
    <property type="nucleotide sequence ID" value="NZ_CALFGV010000017.1"/>
</dbReference>
<dbReference type="GO" id="GO:0016887">
    <property type="term" value="F:ATP hydrolysis activity"/>
    <property type="evidence" value="ECO:0007669"/>
    <property type="project" value="InterPro"/>
</dbReference>
<evidence type="ECO:0000256" key="2">
    <source>
        <dbReference type="ARBA" id="ARBA00022448"/>
    </source>
</evidence>
<dbReference type="InterPro" id="IPR003439">
    <property type="entry name" value="ABC_transporter-like_ATP-bd"/>
</dbReference>
<dbReference type="PANTHER" id="PTHR43335">
    <property type="entry name" value="ABC TRANSPORTER, ATP-BINDING PROTEIN"/>
    <property type="match status" value="1"/>
</dbReference>
<comment type="similarity">
    <text evidence="1">Belongs to the ABC transporter superfamily.</text>
</comment>
<keyword evidence="4" id="KW-0067">ATP-binding</keyword>
<evidence type="ECO:0000256" key="4">
    <source>
        <dbReference type="ARBA" id="ARBA00022840"/>
    </source>
</evidence>
<accession>A0A328K570</accession>
<dbReference type="PANTHER" id="PTHR43335:SF4">
    <property type="entry name" value="ABC TRANSPORTER, ATP-BINDING PROTEIN"/>
    <property type="match status" value="1"/>
</dbReference>
<dbReference type="Gene3D" id="3.40.50.300">
    <property type="entry name" value="P-loop containing nucleotide triphosphate hydrolases"/>
    <property type="match status" value="1"/>
</dbReference>
<dbReference type="GO" id="GO:0005524">
    <property type="term" value="F:ATP binding"/>
    <property type="evidence" value="ECO:0007669"/>
    <property type="project" value="UniProtKB-KW"/>
</dbReference>
<dbReference type="OrthoDB" id="2365508at2"/>
<reference evidence="5 6" key="1">
    <citation type="submission" date="2017-03" db="EMBL/GenBank/DDBJ databases">
        <title>wgs assembly of Dolosigranulum pigrum KPL CDC strains.</title>
        <authorList>
            <person name="Brugger S.D."/>
            <person name="Pettigrew M."/>
            <person name="Kong Y."/>
            <person name="Lemon K.P."/>
        </authorList>
    </citation>
    <scope>NUCLEOTIDE SEQUENCE [LARGE SCALE GENOMIC DNA]</scope>
    <source>
        <strain evidence="5 6">KPL1931_CDC4294-98</strain>
    </source>
</reference>
<dbReference type="InterPro" id="IPR027417">
    <property type="entry name" value="P-loop_NTPase"/>
</dbReference>
<keyword evidence="3" id="KW-0547">Nucleotide-binding</keyword>
<comment type="caution">
    <text evidence="5">The sequence shown here is derived from an EMBL/GenBank/DDBJ whole genome shotgun (WGS) entry which is preliminary data.</text>
</comment>
<dbReference type="AlphaFoldDB" id="A0A328K570"/>